<evidence type="ECO:0000313" key="2">
    <source>
        <dbReference type="EMBL" id="GFR72165.1"/>
    </source>
</evidence>
<keyword evidence="1" id="KW-1133">Transmembrane helix</keyword>
<sequence>MFFLKSCDQTLYTKILVCFTASSAHSPEYYNPKPSILADQICHAFIDITIIIIIINTILIIIVIIVVVIIIIIIAIMTIVVIVAVVVVVTW</sequence>
<accession>A0AAV4FH14</accession>
<dbReference type="AlphaFoldDB" id="A0AAV4FH14"/>
<evidence type="ECO:0000313" key="3">
    <source>
        <dbReference type="Proteomes" id="UP000762676"/>
    </source>
</evidence>
<dbReference type="Proteomes" id="UP000762676">
    <property type="component" value="Unassembled WGS sequence"/>
</dbReference>
<dbReference type="EMBL" id="BMAT01011397">
    <property type="protein sequence ID" value="GFR72165.1"/>
    <property type="molecule type" value="Genomic_DNA"/>
</dbReference>
<keyword evidence="1" id="KW-0812">Transmembrane</keyword>
<reference evidence="2 3" key="1">
    <citation type="journal article" date="2021" name="Elife">
        <title>Chloroplast acquisition without the gene transfer in kleptoplastic sea slugs, Plakobranchus ocellatus.</title>
        <authorList>
            <person name="Maeda T."/>
            <person name="Takahashi S."/>
            <person name="Yoshida T."/>
            <person name="Shimamura S."/>
            <person name="Takaki Y."/>
            <person name="Nagai Y."/>
            <person name="Toyoda A."/>
            <person name="Suzuki Y."/>
            <person name="Arimoto A."/>
            <person name="Ishii H."/>
            <person name="Satoh N."/>
            <person name="Nishiyama T."/>
            <person name="Hasebe M."/>
            <person name="Maruyama T."/>
            <person name="Minagawa J."/>
            <person name="Obokata J."/>
            <person name="Shigenobu S."/>
        </authorList>
    </citation>
    <scope>NUCLEOTIDE SEQUENCE [LARGE SCALE GENOMIC DNA]</scope>
</reference>
<evidence type="ECO:0000256" key="1">
    <source>
        <dbReference type="SAM" id="Phobius"/>
    </source>
</evidence>
<comment type="caution">
    <text evidence="2">The sequence shown here is derived from an EMBL/GenBank/DDBJ whole genome shotgun (WGS) entry which is preliminary data.</text>
</comment>
<organism evidence="2 3">
    <name type="scientific">Elysia marginata</name>
    <dbReference type="NCBI Taxonomy" id="1093978"/>
    <lineage>
        <taxon>Eukaryota</taxon>
        <taxon>Metazoa</taxon>
        <taxon>Spiralia</taxon>
        <taxon>Lophotrochozoa</taxon>
        <taxon>Mollusca</taxon>
        <taxon>Gastropoda</taxon>
        <taxon>Heterobranchia</taxon>
        <taxon>Euthyneura</taxon>
        <taxon>Panpulmonata</taxon>
        <taxon>Sacoglossa</taxon>
        <taxon>Placobranchoidea</taxon>
        <taxon>Plakobranchidae</taxon>
        <taxon>Elysia</taxon>
    </lineage>
</organism>
<feature type="transmembrane region" description="Helical" evidence="1">
    <location>
        <begin position="58"/>
        <end position="89"/>
    </location>
</feature>
<name>A0AAV4FH14_9GAST</name>
<protein>
    <submittedName>
        <fullName evidence="2">Uncharacterized protein</fullName>
    </submittedName>
</protein>
<gene>
    <name evidence="2" type="ORF">ElyMa_005698600</name>
</gene>
<keyword evidence="3" id="KW-1185">Reference proteome</keyword>
<proteinExistence type="predicted"/>
<keyword evidence="1" id="KW-0472">Membrane</keyword>